<feature type="chain" id="PRO_5040834990" evidence="2">
    <location>
        <begin position="37"/>
        <end position="242"/>
    </location>
</feature>
<feature type="region of interest" description="Disordered" evidence="1">
    <location>
        <begin position="45"/>
        <end position="71"/>
    </location>
</feature>
<sequence>MHFLPSRSSSLSLCITFPFILLLLFLLQCIVLDVNARPLLPSTHASGGPGPMEQQIEQQAGPPRGPSRGRSAPVYLKREYHEAGTNKLLIRPTNAPVQKDQPEQWTLYILSKSFRAERRKNGGLLASENWKIDPVDTRSSVLGDLHFSSYDQMTSMTTVLSQITNIRTLQEKLNNRSIKNNLEFIQGIVDYLVLKQTEIFGHEQGDIAGGGSSAQLAEVQKELRDLCKKMKEFGFDGLFPQN</sequence>
<evidence type="ECO:0000313" key="4">
    <source>
        <dbReference type="Proteomes" id="UP001142393"/>
    </source>
</evidence>
<keyword evidence="4" id="KW-1185">Reference proteome</keyword>
<protein>
    <submittedName>
        <fullName evidence="3">Uncharacterized protein</fullName>
    </submittedName>
</protein>
<comment type="caution">
    <text evidence="3">The sequence shown here is derived from an EMBL/GenBank/DDBJ whole genome shotgun (WGS) entry which is preliminary data.</text>
</comment>
<dbReference type="EMBL" id="JANVFU010000009">
    <property type="protein sequence ID" value="KAJ3742940.1"/>
    <property type="molecule type" value="Genomic_DNA"/>
</dbReference>
<proteinExistence type="predicted"/>
<name>A0A9W8NXL8_9AGAR</name>
<evidence type="ECO:0000256" key="2">
    <source>
        <dbReference type="SAM" id="SignalP"/>
    </source>
</evidence>
<accession>A0A9W8NXL8</accession>
<reference evidence="3 4" key="1">
    <citation type="journal article" date="2023" name="Proc. Natl. Acad. Sci. U.S.A.">
        <title>A global phylogenomic analysis of the shiitake genus Lentinula.</title>
        <authorList>
            <person name="Sierra-Patev S."/>
            <person name="Min B."/>
            <person name="Naranjo-Ortiz M."/>
            <person name="Looney B."/>
            <person name="Konkel Z."/>
            <person name="Slot J.C."/>
            <person name="Sakamoto Y."/>
            <person name="Steenwyk J.L."/>
            <person name="Rokas A."/>
            <person name="Carro J."/>
            <person name="Camarero S."/>
            <person name="Ferreira P."/>
            <person name="Molpeceres G."/>
            <person name="Ruiz-Duenas F.J."/>
            <person name="Serrano A."/>
            <person name="Henrissat B."/>
            <person name="Drula E."/>
            <person name="Hughes K.W."/>
            <person name="Mata J.L."/>
            <person name="Ishikawa N.K."/>
            <person name="Vargas-Isla R."/>
            <person name="Ushijima S."/>
            <person name="Smith C.A."/>
            <person name="Donoghue J."/>
            <person name="Ahrendt S."/>
            <person name="Andreopoulos W."/>
            <person name="He G."/>
            <person name="LaButti K."/>
            <person name="Lipzen A."/>
            <person name="Ng V."/>
            <person name="Riley R."/>
            <person name="Sandor L."/>
            <person name="Barry K."/>
            <person name="Martinez A.T."/>
            <person name="Xiao Y."/>
            <person name="Gibbons J.G."/>
            <person name="Terashima K."/>
            <person name="Grigoriev I.V."/>
            <person name="Hibbett D."/>
        </authorList>
    </citation>
    <scope>NUCLEOTIDE SEQUENCE [LARGE SCALE GENOMIC DNA]</scope>
    <source>
        <strain evidence="3 4">TFB7810</strain>
    </source>
</reference>
<dbReference type="Proteomes" id="UP001142393">
    <property type="component" value="Unassembled WGS sequence"/>
</dbReference>
<gene>
    <name evidence="3" type="ORF">DFH05DRAFT_1544145</name>
</gene>
<keyword evidence="2" id="KW-0732">Signal</keyword>
<feature type="signal peptide" evidence="2">
    <location>
        <begin position="1"/>
        <end position="36"/>
    </location>
</feature>
<dbReference type="AlphaFoldDB" id="A0A9W8NXL8"/>
<evidence type="ECO:0000256" key="1">
    <source>
        <dbReference type="SAM" id="MobiDB-lite"/>
    </source>
</evidence>
<evidence type="ECO:0000313" key="3">
    <source>
        <dbReference type="EMBL" id="KAJ3742940.1"/>
    </source>
</evidence>
<organism evidence="3 4">
    <name type="scientific">Lentinula detonsa</name>
    <dbReference type="NCBI Taxonomy" id="2804962"/>
    <lineage>
        <taxon>Eukaryota</taxon>
        <taxon>Fungi</taxon>
        <taxon>Dikarya</taxon>
        <taxon>Basidiomycota</taxon>
        <taxon>Agaricomycotina</taxon>
        <taxon>Agaricomycetes</taxon>
        <taxon>Agaricomycetidae</taxon>
        <taxon>Agaricales</taxon>
        <taxon>Marasmiineae</taxon>
        <taxon>Omphalotaceae</taxon>
        <taxon>Lentinula</taxon>
    </lineage>
</organism>
<feature type="compositionally biased region" description="Low complexity" evidence="1">
    <location>
        <begin position="60"/>
        <end position="71"/>
    </location>
</feature>